<dbReference type="Pfam" id="PF00171">
    <property type="entry name" value="Aldedh"/>
    <property type="match status" value="1"/>
</dbReference>
<dbReference type="PANTHER" id="PTHR43570:SF16">
    <property type="entry name" value="ALDEHYDE DEHYDROGENASE TYPE III, ISOFORM Q"/>
    <property type="match status" value="1"/>
</dbReference>
<accession>A0A0B2US81</accession>
<keyword evidence="2 4" id="KW-0560">Oxidoreductase</keyword>
<dbReference type="OrthoDB" id="440325at2759"/>
<evidence type="ECO:0000256" key="1">
    <source>
        <dbReference type="ARBA" id="ARBA00009986"/>
    </source>
</evidence>
<dbReference type="FunFam" id="3.40.309.10:FF:000003">
    <property type="entry name" value="Aldehyde dehydrogenase"/>
    <property type="match status" value="1"/>
</dbReference>
<organism evidence="8 9">
    <name type="scientific">Toxocara canis</name>
    <name type="common">Canine roundworm</name>
    <dbReference type="NCBI Taxonomy" id="6265"/>
    <lineage>
        <taxon>Eukaryota</taxon>
        <taxon>Metazoa</taxon>
        <taxon>Ecdysozoa</taxon>
        <taxon>Nematoda</taxon>
        <taxon>Chromadorea</taxon>
        <taxon>Rhabditida</taxon>
        <taxon>Spirurina</taxon>
        <taxon>Ascaridomorpha</taxon>
        <taxon>Ascaridoidea</taxon>
        <taxon>Toxocaridae</taxon>
        <taxon>Toxocara</taxon>
    </lineage>
</organism>
<evidence type="ECO:0000313" key="9">
    <source>
        <dbReference type="Proteomes" id="UP000031036"/>
    </source>
</evidence>
<comment type="similarity">
    <text evidence="1 4">Belongs to the aldehyde dehydrogenase family.</text>
</comment>
<dbReference type="InterPro" id="IPR016163">
    <property type="entry name" value="Ald_DH_C"/>
</dbReference>
<dbReference type="InterPro" id="IPR012394">
    <property type="entry name" value="Aldehyde_DH_NAD(P)"/>
</dbReference>
<comment type="caution">
    <text evidence="8">The sequence shown here is derived from an EMBL/GenBank/DDBJ whole genome shotgun (WGS) entry which is preliminary data.</text>
</comment>
<feature type="active site" evidence="5">
    <location>
        <position position="220"/>
    </location>
</feature>
<dbReference type="Proteomes" id="UP000031036">
    <property type="component" value="Unassembled WGS sequence"/>
</dbReference>
<keyword evidence="9" id="KW-1185">Reference proteome</keyword>
<evidence type="ECO:0000256" key="3">
    <source>
        <dbReference type="ARBA" id="ARBA00023027"/>
    </source>
</evidence>
<evidence type="ECO:0000256" key="2">
    <source>
        <dbReference type="ARBA" id="ARBA00023002"/>
    </source>
</evidence>
<evidence type="ECO:0000256" key="4">
    <source>
        <dbReference type="PIRNR" id="PIRNR036492"/>
    </source>
</evidence>
<dbReference type="GO" id="GO:0006081">
    <property type="term" value="P:aldehyde metabolic process"/>
    <property type="evidence" value="ECO:0007669"/>
    <property type="project" value="InterPro"/>
</dbReference>
<evidence type="ECO:0000259" key="7">
    <source>
        <dbReference type="Pfam" id="PF00171"/>
    </source>
</evidence>
<feature type="active site" evidence="5">
    <location>
        <position position="254"/>
    </location>
</feature>
<dbReference type="AlphaFoldDB" id="A0A0B2US81"/>
<protein>
    <recommendedName>
        <fullName evidence="4">Aldehyde dehydrogenase</fullName>
    </recommendedName>
</protein>
<dbReference type="CDD" id="cd07087">
    <property type="entry name" value="ALDH_F3-13-14_CALDH-like"/>
    <property type="match status" value="1"/>
</dbReference>
<keyword evidence="6" id="KW-0812">Transmembrane</keyword>
<dbReference type="GO" id="GO:0005737">
    <property type="term" value="C:cytoplasm"/>
    <property type="evidence" value="ECO:0007669"/>
    <property type="project" value="TreeGrafter"/>
</dbReference>
<dbReference type="InterPro" id="IPR016162">
    <property type="entry name" value="Ald_DH_N"/>
</dbReference>
<feature type="domain" description="Aldehyde dehydrogenase" evidence="7">
    <location>
        <begin position="19"/>
        <end position="440"/>
    </location>
</feature>
<dbReference type="Gene3D" id="3.40.309.10">
    <property type="entry name" value="Aldehyde Dehydrogenase, Chain A, domain 2"/>
    <property type="match status" value="1"/>
</dbReference>
<keyword evidence="6" id="KW-0472">Membrane</keyword>
<keyword evidence="6" id="KW-1133">Transmembrane helix</keyword>
<dbReference type="PANTHER" id="PTHR43570">
    <property type="entry name" value="ALDEHYDE DEHYDROGENASE"/>
    <property type="match status" value="1"/>
</dbReference>
<dbReference type="STRING" id="6265.A0A0B2US81"/>
<sequence>MGPIGSTGKLEPLRAPMIEDQRNYFKTGETVNIAFRKEQLRTLKQLIEKEHEVFEEAVYADLKRAPKVTYGLEFGSPLCEIDYMLDNIDEWSAPKKVEKTFLTLLDTPMVVKDPLGVVLIIAPWNYPIFLILQPLIAAIAAGNTVVIKPAEFSARTAETFSNTFAKYFDPRYIAVVNGGVEETTELLKERFDYIFYTGCPAVGKIIMAAAAKFLTPVTLELGGKCPVVVESDVDLDITAKRIAWGKWMNCGQTCLAPDYILTTNALKMPLVSTLQKTISEFFGTNVQASIDYSRIINQRHYDRLSSILDKSAATVLIKAGELDRDDLFIPPIVLDAKKDDAFMQDEIFGPILPIVTVNNFEEAVEFIRSGEKPLAAYLFTRDEGKMRRFCVETSSGGVTINDVVMHITVDTLPFGGVGQSGMGRYHGKFGFDSFSHEKAVLKRGFFGESFLMMRYPPLTDKKFAQMTSLMRSRRGIPKFVRSIVPNISIILFGILIGILIQVFHNYLLF</sequence>
<feature type="transmembrane region" description="Helical" evidence="6">
    <location>
        <begin position="479"/>
        <end position="503"/>
    </location>
</feature>
<dbReference type="FunFam" id="3.40.605.10:FF:000004">
    <property type="entry name" value="Aldehyde dehydrogenase"/>
    <property type="match status" value="1"/>
</dbReference>
<dbReference type="OMA" id="AVHLTNQ"/>
<evidence type="ECO:0000313" key="8">
    <source>
        <dbReference type="EMBL" id="KHN73866.1"/>
    </source>
</evidence>
<dbReference type="Gene3D" id="3.40.605.10">
    <property type="entry name" value="Aldehyde Dehydrogenase, Chain A, domain 1"/>
    <property type="match status" value="1"/>
</dbReference>
<dbReference type="InterPro" id="IPR016161">
    <property type="entry name" value="Ald_DH/histidinol_DH"/>
</dbReference>
<dbReference type="GO" id="GO:0004029">
    <property type="term" value="F:aldehyde dehydrogenase (NAD+) activity"/>
    <property type="evidence" value="ECO:0007669"/>
    <property type="project" value="TreeGrafter"/>
</dbReference>
<dbReference type="InterPro" id="IPR015590">
    <property type="entry name" value="Aldehyde_DH_dom"/>
</dbReference>
<proteinExistence type="inferred from homology"/>
<evidence type="ECO:0000256" key="6">
    <source>
        <dbReference type="SAM" id="Phobius"/>
    </source>
</evidence>
<evidence type="ECO:0000256" key="5">
    <source>
        <dbReference type="PIRSR" id="PIRSR036492-1"/>
    </source>
</evidence>
<reference evidence="8 9" key="1">
    <citation type="submission" date="2014-11" db="EMBL/GenBank/DDBJ databases">
        <title>Genetic blueprint of the zoonotic pathogen Toxocara canis.</title>
        <authorList>
            <person name="Zhu X.-Q."/>
            <person name="Korhonen P.K."/>
            <person name="Cai H."/>
            <person name="Young N.D."/>
            <person name="Nejsum P."/>
            <person name="von Samson-Himmelstjerna G."/>
            <person name="Boag P.R."/>
            <person name="Tan P."/>
            <person name="Li Q."/>
            <person name="Min J."/>
            <person name="Yang Y."/>
            <person name="Wang X."/>
            <person name="Fang X."/>
            <person name="Hall R.S."/>
            <person name="Hofmann A."/>
            <person name="Sternberg P.W."/>
            <person name="Jex A.R."/>
            <person name="Gasser R.B."/>
        </authorList>
    </citation>
    <scope>NUCLEOTIDE SEQUENCE [LARGE SCALE GENOMIC DNA]</scope>
    <source>
        <strain evidence="8">PN_DK_2014</strain>
    </source>
</reference>
<keyword evidence="3" id="KW-0520">NAD</keyword>
<dbReference type="EMBL" id="JPKZ01002994">
    <property type="protein sequence ID" value="KHN73866.1"/>
    <property type="molecule type" value="Genomic_DNA"/>
</dbReference>
<name>A0A0B2US81_TOXCA</name>
<dbReference type="PIRSF" id="PIRSF036492">
    <property type="entry name" value="ALDH"/>
    <property type="match status" value="1"/>
</dbReference>
<gene>
    <name evidence="8" type="primary">ALDH3A2</name>
    <name evidence="8" type="ORF">Tcan_16763</name>
</gene>
<dbReference type="SUPFAM" id="SSF53720">
    <property type="entry name" value="ALDH-like"/>
    <property type="match status" value="1"/>
</dbReference>